<dbReference type="GO" id="GO:0022625">
    <property type="term" value="C:cytosolic large ribosomal subunit"/>
    <property type="evidence" value="ECO:0007669"/>
    <property type="project" value="TreeGrafter"/>
</dbReference>
<dbReference type="FunFam" id="3.30.1390.20:FF:000001">
    <property type="entry name" value="50S ribosomal protein L30"/>
    <property type="match status" value="1"/>
</dbReference>
<dbReference type="InterPro" id="IPR016082">
    <property type="entry name" value="Ribosomal_uL30_ferredoxin-like"/>
</dbReference>
<proteinExistence type="inferred from homology"/>
<evidence type="ECO:0000256" key="1">
    <source>
        <dbReference type="ARBA" id="ARBA00007594"/>
    </source>
</evidence>
<dbReference type="InterPro" id="IPR005996">
    <property type="entry name" value="Ribosomal_uL30_bac-type"/>
</dbReference>
<accession>A0A3B1B6Z5</accession>
<organism evidence="6">
    <name type="scientific">hydrothermal vent metagenome</name>
    <dbReference type="NCBI Taxonomy" id="652676"/>
    <lineage>
        <taxon>unclassified sequences</taxon>
        <taxon>metagenomes</taxon>
        <taxon>ecological metagenomes</taxon>
    </lineage>
</organism>
<dbReference type="EMBL" id="UOFS01000053">
    <property type="protein sequence ID" value="VAX02085.1"/>
    <property type="molecule type" value="Genomic_DNA"/>
</dbReference>
<dbReference type="PIRSF" id="PIRSF002211">
    <property type="entry name" value="Ribosomal_L30_bac-type"/>
    <property type="match status" value="1"/>
</dbReference>
<dbReference type="SUPFAM" id="SSF55129">
    <property type="entry name" value="Ribosomal protein L30p/L7e"/>
    <property type="match status" value="1"/>
</dbReference>
<keyword evidence="3" id="KW-0687">Ribonucleoprotein</keyword>
<dbReference type="InterPro" id="IPR036919">
    <property type="entry name" value="Ribo_uL30_ferredoxin-like_sf"/>
</dbReference>
<keyword evidence="2 6" id="KW-0689">Ribosomal protein</keyword>
<dbReference type="HAMAP" id="MF_01371_B">
    <property type="entry name" value="Ribosomal_uL30_B"/>
    <property type="match status" value="1"/>
</dbReference>
<dbReference type="AlphaFoldDB" id="A0A3B1B6Z5"/>
<dbReference type="GO" id="GO:0006412">
    <property type="term" value="P:translation"/>
    <property type="evidence" value="ECO:0007669"/>
    <property type="project" value="InterPro"/>
</dbReference>
<feature type="region of interest" description="Disordered" evidence="4">
    <location>
        <begin position="1"/>
        <end position="21"/>
    </location>
</feature>
<dbReference type="Pfam" id="PF00327">
    <property type="entry name" value="Ribosomal_L30"/>
    <property type="match status" value="1"/>
</dbReference>
<dbReference type="PANTHER" id="PTHR15892:SF2">
    <property type="entry name" value="LARGE RIBOSOMAL SUBUNIT PROTEIN UL30M"/>
    <property type="match status" value="1"/>
</dbReference>
<dbReference type="CDD" id="cd01658">
    <property type="entry name" value="Ribosomal_L30"/>
    <property type="match status" value="1"/>
</dbReference>
<dbReference type="GO" id="GO:0003735">
    <property type="term" value="F:structural constituent of ribosome"/>
    <property type="evidence" value="ECO:0007669"/>
    <property type="project" value="InterPro"/>
</dbReference>
<evidence type="ECO:0000259" key="5">
    <source>
        <dbReference type="Pfam" id="PF00327"/>
    </source>
</evidence>
<evidence type="ECO:0000256" key="2">
    <source>
        <dbReference type="ARBA" id="ARBA00022980"/>
    </source>
</evidence>
<dbReference type="Gene3D" id="3.30.1390.20">
    <property type="entry name" value="Ribosomal protein L30, ferredoxin-like fold domain"/>
    <property type="match status" value="1"/>
</dbReference>
<protein>
    <submittedName>
        <fullName evidence="6">LSU ribosomal protein L30p (L7e)</fullName>
    </submittedName>
</protein>
<name>A0A3B1B6Z5_9ZZZZ</name>
<gene>
    <name evidence="6" type="ORF">MNBD_GAMMA22-268</name>
</gene>
<reference evidence="6" key="1">
    <citation type="submission" date="2018-06" db="EMBL/GenBank/DDBJ databases">
        <authorList>
            <person name="Zhirakovskaya E."/>
        </authorList>
    </citation>
    <scope>NUCLEOTIDE SEQUENCE</scope>
</reference>
<comment type="similarity">
    <text evidence="1">Belongs to the universal ribosomal protein uL30 family.</text>
</comment>
<sequence length="62" mass="6881">MAANKTMKVTLTKSMHGRRPGHKACVTGLGLRRMHQTVEVEDTACTRGMAHKVSYLVRIEEG</sequence>
<dbReference type="PANTHER" id="PTHR15892">
    <property type="entry name" value="MITOCHONDRIAL RIBOSOMAL PROTEIN L30"/>
    <property type="match status" value="1"/>
</dbReference>
<dbReference type="NCBIfam" id="TIGR01308">
    <property type="entry name" value="rpmD_bact"/>
    <property type="match status" value="1"/>
</dbReference>
<evidence type="ECO:0000313" key="6">
    <source>
        <dbReference type="EMBL" id="VAX02085.1"/>
    </source>
</evidence>
<feature type="domain" description="Large ribosomal subunit protein uL30-like ferredoxin-like fold" evidence="5">
    <location>
        <begin position="8"/>
        <end position="57"/>
    </location>
</feature>
<evidence type="ECO:0000256" key="3">
    <source>
        <dbReference type="ARBA" id="ARBA00023274"/>
    </source>
</evidence>
<evidence type="ECO:0000256" key="4">
    <source>
        <dbReference type="SAM" id="MobiDB-lite"/>
    </source>
</evidence>